<gene>
    <name evidence="1" type="ORF">N8T08_001625</name>
</gene>
<evidence type="ECO:0000313" key="1">
    <source>
        <dbReference type="EMBL" id="KAK1138981.1"/>
    </source>
</evidence>
<proteinExistence type="predicted"/>
<dbReference type="EMBL" id="JAOPJF010000121">
    <property type="protein sequence ID" value="KAK1138981.1"/>
    <property type="molecule type" value="Genomic_DNA"/>
</dbReference>
<keyword evidence="2" id="KW-1185">Reference proteome</keyword>
<reference evidence="1 2" key="1">
    <citation type="journal article" date="2023" name="ACS Omega">
        <title>Identification of the Neoaspergillic Acid Biosynthesis Gene Cluster by Establishing an In Vitro CRISPR-Ribonucleoprotein Genetic System in Aspergillus melleus.</title>
        <authorList>
            <person name="Yuan B."/>
            <person name="Grau M.F."/>
            <person name="Murata R.M."/>
            <person name="Torok T."/>
            <person name="Venkateswaran K."/>
            <person name="Stajich J.E."/>
            <person name="Wang C.C.C."/>
        </authorList>
    </citation>
    <scope>NUCLEOTIDE SEQUENCE [LARGE SCALE GENOMIC DNA]</scope>
    <source>
        <strain evidence="1 2">IMV 1140</strain>
    </source>
</reference>
<comment type="caution">
    <text evidence="1">The sequence shown here is derived from an EMBL/GenBank/DDBJ whole genome shotgun (WGS) entry which is preliminary data.</text>
</comment>
<accession>A0ACC3AN38</accession>
<evidence type="ECO:0000313" key="2">
    <source>
        <dbReference type="Proteomes" id="UP001177260"/>
    </source>
</evidence>
<dbReference type="Proteomes" id="UP001177260">
    <property type="component" value="Unassembled WGS sequence"/>
</dbReference>
<name>A0ACC3AN38_9EURO</name>
<organism evidence="1 2">
    <name type="scientific">Aspergillus melleus</name>
    <dbReference type="NCBI Taxonomy" id="138277"/>
    <lineage>
        <taxon>Eukaryota</taxon>
        <taxon>Fungi</taxon>
        <taxon>Dikarya</taxon>
        <taxon>Ascomycota</taxon>
        <taxon>Pezizomycotina</taxon>
        <taxon>Eurotiomycetes</taxon>
        <taxon>Eurotiomycetidae</taxon>
        <taxon>Eurotiales</taxon>
        <taxon>Aspergillaceae</taxon>
        <taxon>Aspergillus</taxon>
        <taxon>Aspergillus subgen. Circumdati</taxon>
    </lineage>
</organism>
<sequence>MVSAHCANLFLARATADPDKPRLGGRSRLPTIDLKATPYYFHPSLVNEKLCPLPLRASPNASQKPSFIGTHHVASRTGLSTITPVESSDDDDDENDAGRQECNITDRLPRSTSQSHTLRTGMEIDSGGNTFPSVWAGTTNHDGAIQPSPIPNSLVNQSLTITERHDMNMGERDSLNPAYHHEPNPEKVQDRASWQDQRLPSPVSESEDGLLSSMNSVSDVDMTCSISHTASSPPADRASLWQSSVHLHPRPNPVAKPRNKKATLSMGFRADCEKCHQKVPGHYSHIIRT</sequence>
<protein>
    <submittedName>
        <fullName evidence="1">Uncharacterized protein</fullName>
    </submittedName>
</protein>